<dbReference type="GO" id="GO:0004190">
    <property type="term" value="F:aspartic-type endopeptidase activity"/>
    <property type="evidence" value="ECO:0007669"/>
    <property type="project" value="InterPro"/>
</dbReference>
<feature type="region of interest" description="Disordered" evidence="14">
    <location>
        <begin position="432"/>
        <end position="497"/>
    </location>
</feature>
<evidence type="ECO:0000259" key="15">
    <source>
        <dbReference type="PROSITE" id="PS50878"/>
    </source>
</evidence>
<feature type="non-terminal residue" evidence="17">
    <location>
        <position position="1418"/>
    </location>
</feature>
<sequence>MEPTIDEIEHAIWDNYSILGNMAAEIQQRRPELGRPEGHSAPRNRHPLRREEIPGVAPQLPGRTVAKLQHYTGATQLQPYLAQVTLAATHNGWGQEETATHLALALEGPALQVLLDLPLEEQRDLRALTTALGRRFGQRPPAEQSREELANRRRCERESLGSFAADVRLYARRGYPTFSGAAQEELGLHAFLRGLTPERLRQHVRLSSPRDLEEALREAERAEEVLRGEPVTRRSVRGVEREMSTDQSDEEEEARRAQPEAVPRRRRRTDCCYRDITDGKRPRGGTVRGPPPQSLKPLRDTHPVVGRCGSTRGLYLDCIIDGRSCRALVDTGSTICLLRRGVLLETGGSLPTDWTPTHTALYTVTGEKTVMPGRKTLQVVVGTNRVNHEFWLADITDECIVGLDLLTHWGAKVDVPGVAIHLGAETVQLQVGRGSQGQAPTPPAPPKLSRPTASGHSQGSRAERGRKRTQGVNVSRANIPQPESPPSSAVSPSPETVAAVEELGRRSGVHLSVTQQRQLQSLLAEFVDTFAAREEDCTRTDLVQHTIDTGAAAPIRLRPHRLPLAKRKPAEELIKEMADNGVIEPSDSPWAAPVVMVRKKTGGWRPCVDYRRLNAVTRKDSYPLPRIDDALDYIVGSSWFSSLDLRSGYWQVELADEARPKTAFTIGQGLWQFRVMPFGLCNAPATFERLMERVLKDIPRGRCVVYLDDLLTHAKDFEQAVATLREVLTAIRGAGLKLNPAKCNLLARQVKFLGHVRRSFLGLGSYYRRFVKDFATVASPLHQLTNKGRRFGWTEDCAAAFEQLKTALVSAPVLAYPDPSQPFLLDTDASNVGVGAVLSQGGEAEERVVAYYSCSLSRAERNYCVTRRELLAVVLAVRHFRPYLLGTKFLLRTDHASLTWMLNFRQPEGQVARWLEILQEFDFEAQHRPGRQHANADALSRRPCSAEECRYCRRLEELDRGPTSAAAEPEGKGEGREPFTAAELQQHQVSDPVLGMVRDWMEAGTRPDWSAVSSQGPETKSLYSQWNNLELHGSVLYRRWRAPDGGGDRLQLLVPRALRPEVLRWVHGAAGTGHFGNGKTVRRLRQRFYWPGCRQDVEIHVHCCDDCTAQKGPSQRSHAPLQQYLVGAPMERIGVDILGPFPVTDAGNRYVLVAMDYFSKWPEAYAVPDQSAVTTAHTLVDEMFTRFGVPEELHSDQGRNFESQVLGEVCRRLGVKKTRTTPLHPQSDGLVERFNRTLATQLAILTSQHQRDWDQHLPLVLWAYRTAVQESSQCTPAALMFGREIRTPVDLVFGAPPEPEIAGGPEMDYFRRLKERLHTVHQLARQTLEGAGARQKRAYDTRAHGPMLGAGDRVWVYCPRRKRGLAPKLMSHWQGPAEILEQLSEVVFRVRMPGRGRRVVLHKDRLAPYHPLAPNPQT</sequence>
<evidence type="ECO:0000256" key="8">
    <source>
        <dbReference type="ARBA" id="ARBA00022842"/>
    </source>
</evidence>
<dbReference type="PANTHER" id="PTHR37984:SF5">
    <property type="entry name" value="PROTEIN NYNRIN-LIKE"/>
    <property type="match status" value="1"/>
</dbReference>
<dbReference type="InterPro" id="IPR041577">
    <property type="entry name" value="RT_RNaseH_2"/>
</dbReference>
<gene>
    <name evidence="17" type="primary">Nfu_g_1_025221</name>
</gene>
<keyword evidence="9" id="KW-0694">RNA-binding</keyword>
<dbReference type="Gene3D" id="3.10.20.370">
    <property type="match status" value="1"/>
</dbReference>
<dbReference type="PROSITE" id="PS50994">
    <property type="entry name" value="INTEGRASE"/>
    <property type="match status" value="1"/>
</dbReference>
<evidence type="ECO:0000256" key="9">
    <source>
        <dbReference type="ARBA" id="ARBA00022884"/>
    </source>
</evidence>
<dbReference type="InterPro" id="IPR001969">
    <property type="entry name" value="Aspartic_peptidase_AS"/>
</dbReference>
<dbReference type="FunFam" id="3.30.70.270:FF:000020">
    <property type="entry name" value="Transposon Tf2-6 polyprotein-like Protein"/>
    <property type="match status" value="1"/>
</dbReference>
<evidence type="ECO:0000256" key="3">
    <source>
        <dbReference type="ARBA" id="ARBA00022679"/>
    </source>
</evidence>
<protein>
    <recommendedName>
        <fullName evidence="13">Gypsy retrotransposon integrase-like protein 1</fullName>
        <ecNumber evidence="2">3.1.26.4</ecNumber>
    </recommendedName>
</protein>
<dbReference type="Gene3D" id="1.10.340.70">
    <property type="match status" value="1"/>
</dbReference>
<dbReference type="SUPFAM" id="SSF50630">
    <property type="entry name" value="Acid proteases"/>
    <property type="match status" value="1"/>
</dbReference>
<keyword evidence="7" id="KW-0378">Hydrolase</keyword>
<dbReference type="InterPro" id="IPR041588">
    <property type="entry name" value="Integrase_H2C2"/>
</dbReference>
<keyword evidence="11" id="KW-0695">RNA-directed DNA polymerase</keyword>
<feature type="region of interest" description="Disordered" evidence="14">
    <location>
        <begin position="30"/>
        <end position="52"/>
    </location>
</feature>
<dbReference type="InterPro" id="IPR050951">
    <property type="entry name" value="Retrovirus_Pol_polyprotein"/>
</dbReference>
<dbReference type="SUPFAM" id="SSF53098">
    <property type="entry name" value="Ribonuclease H-like"/>
    <property type="match status" value="1"/>
</dbReference>
<dbReference type="InterPro" id="IPR054465">
    <property type="entry name" value="Integrase_p58-like_C"/>
</dbReference>
<dbReference type="SUPFAM" id="SSF56672">
    <property type="entry name" value="DNA/RNA polymerases"/>
    <property type="match status" value="1"/>
</dbReference>
<dbReference type="Gene3D" id="3.30.70.270">
    <property type="match status" value="2"/>
</dbReference>
<dbReference type="Gene3D" id="3.10.10.10">
    <property type="entry name" value="HIV Type 1 Reverse Transcriptase, subunit A, domain 1"/>
    <property type="match status" value="1"/>
</dbReference>
<evidence type="ECO:0000256" key="1">
    <source>
        <dbReference type="ARBA" id="ARBA00010879"/>
    </source>
</evidence>
<dbReference type="InterPro" id="IPR021109">
    <property type="entry name" value="Peptidase_aspartic_dom_sf"/>
</dbReference>
<organism evidence="17">
    <name type="scientific">Nothobranchius rachovii</name>
    <name type="common">bluefin notho</name>
    <dbReference type="NCBI Taxonomy" id="451742"/>
    <lineage>
        <taxon>Eukaryota</taxon>
        <taxon>Metazoa</taxon>
        <taxon>Chordata</taxon>
        <taxon>Craniata</taxon>
        <taxon>Vertebrata</taxon>
        <taxon>Euteleostomi</taxon>
        <taxon>Actinopterygii</taxon>
        <taxon>Neopterygii</taxon>
        <taxon>Teleostei</taxon>
        <taxon>Neoteleostei</taxon>
        <taxon>Acanthomorphata</taxon>
        <taxon>Ovalentaria</taxon>
        <taxon>Atherinomorphae</taxon>
        <taxon>Cyprinodontiformes</taxon>
        <taxon>Nothobranchiidae</taxon>
        <taxon>Nothobranchius</taxon>
    </lineage>
</organism>
<dbReference type="Pfam" id="PF00665">
    <property type="entry name" value="rve"/>
    <property type="match status" value="1"/>
</dbReference>
<evidence type="ECO:0000256" key="13">
    <source>
        <dbReference type="ARBA" id="ARBA00039658"/>
    </source>
</evidence>
<dbReference type="EMBL" id="HAEH01007269">
    <property type="protein sequence ID" value="SBR81448.1"/>
    <property type="molecule type" value="Transcribed_RNA"/>
</dbReference>
<dbReference type="Pfam" id="PF17921">
    <property type="entry name" value="Integrase_H2C2"/>
    <property type="match status" value="1"/>
</dbReference>
<evidence type="ECO:0000313" key="17">
    <source>
        <dbReference type="EMBL" id="SBR81448.1"/>
    </source>
</evidence>
<feature type="domain" description="Reverse transcriptase" evidence="15">
    <location>
        <begin position="578"/>
        <end position="757"/>
    </location>
</feature>
<evidence type="ECO:0000256" key="7">
    <source>
        <dbReference type="ARBA" id="ARBA00022801"/>
    </source>
</evidence>
<dbReference type="Pfam" id="PF00078">
    <property type="entry name" value="RVT_1"/>
    <property type="match status" value="1"/>
</dbReference>
<dbReference type="InterPro" id="IPR000477">
    <property type="entry name" value="RT_dom"/>
</dbReference>
<name>A0A1A8PJN4_9TELE</name>
<evidence type="ECO:0000256" key="4">
    <source>
        <dbReference type="ARBA" id="ARBA00022695"/>
    </source>
</evidence>
<proteinExistence type="inferred from homology"/>
<evidence type="ECO:0000256" key="2">
    <source>
        <dbReference type="ARBA" id="ARBA00012180"/>
    </source>
</evidence>
<dbReference type="InterPro" id="IPR001584">
    <property type="entry name" value="Integrase_cat-core"/>
</dbReference>
<dbReference type="Gene3D" id="2.40.70.10">
    <property type="entry name" value="Acid Proteases"/>
    <property type="match status" value="1"/>
</dbReference>
<accession>A0A1A8PJN4</accession>
<dbReference type="Pfam" id="PF22938">
    <property type="entry name" value="Integrase_p58_C"/>
    <property type="match status" value="1"/>
</dbReference>
<feature type="compositionally biased region" description="Low complexity" evidence="14">
    <location>
        <begin position="486"/>
        <end position="497"/>
    </location>
</feature>
<evidence type="ECO:0000259" key="16">
    <source>
        <dbReference type="PROSITE" id="PS50994"/>
    </source>
</evidence>
<keyword evidence="10" id="KW-0229">DNA integration</keyword>
<evidence type="ECO:0000256" key="11">
    <source>
        <dbReference type="ARBA" id="ARBA00022918"/>
    </source>
</evidence>
<dbReference type="FunFam" id="1.10.340.70:FF:000001">
    <property type="entry name" value="Retrovirus-related Pol polyprotein from transposon gypsy-like Protein"/>
    <property type="match status" value="1"/>
</dbReference>
<dbReference type="Pfam" id="PF17919">
    <property type="entry name" value="RT_RNaseH_2"/>
    <property type="match status" value="1"/>
</dbReference>
<evidence type="ECO:0000256" key="14">
    <source>
        <dbReference type="SAM" id="MobiDB-lite"/>
    </source>
</evidence>
<dbReference type="GO" id="GO:0006508">
    <property type="term" value="P:proteolysis"/>
    <property type="evidence" value="ECO:0007669"/>
    <property type="project" value="InterPro"/>
</dbReference>
<feature type="compositionally biased region" description="Basic and acidic residues" evidence="14">
    <location>
        <begin position="269"/>
        <end position="281"/>
    </location>
</feature>
<evidence type="ECO:0000256" key="12">
    <source>
        <dbReference type="ARBA" id="ARBA00023268"/>
    </source>
</evidence>
<comment type="similarity">
    <text evidence="1">Belongs to the beta type-B retroviral polymerase family. HERV class-II K(HML-2) pol subfamily.</text>
</comment>
<dbReference type="InterPro" id="IPR043128">
    <property type="entry name" value="Rev_trsase/Diguanyl_cyclase"/>
</dbReference>
<dbReference type="GO" id="GO:0004523">
    <property type="term" value="F:RNA-DNA hybrid ribonuclease activity"/>
    <property type="evidence" value="ECO:0007669"/>
    <property type="project" value="UniProtKB-EC"/>
</dbReference>
<dbReference type="GO" id="GO:0015074">
    <property type="term" value="P:DNA integration"/>
    <property type="evidence" value="ECO:0007669"/>
    <property type="project" value="UniProtKB-KW"/>
</dbReference>
<dbReference type="InterPro" id="IPR036397">
    <property type="entry name" value="RNaseH_sf"/>
</dbReference>
<dbReference type="InterPro" id="IPR043502">
    <property type="entry name" value="DNA/RNA_pol_sf"/>
</dbReference>
<keyword evidence="8" id="KW-0460">Magnesium</keyword>
<reference evidence="17" key="2">
    <citation type="submission" date="2016-06" db="EMBL/GenBank/DDBJ databases">
        <title>The genome of a short-lived fish provides insights into sex chromosome evolution and the genetic control of aging.</title>
        <authorList>
            <person name="Reichwald K."/>
            <person name="Felder M."/>
            <person name="Petzold A."/>
            <person name="Koch P."/>
            <person name="Groth M."/>
            <person name="Platzer M."/>
        </authorList>
    </citation>
    <scope>NUCLEOTIDE SEQUENCE</scope>
    <source>
        <tissue evidence="17">Brain</tissue>
    </source>
</reference>
<dbReference type="CDD" id="cd01647">
    <property type="entry name" value="RT_LTR"/>
    <property type="match status" value="1"/>
</dbReference>
<feature type="compositionally biased region" description="Basic and acidic residues" evidence="14">
    <location>
        <begin position="30"/>
        <end position="40"/>
    </location>
</feature>
<feature type="domain" description="Integrase catalytic" evidence="16">
    <location>
        <begin position="1125"/>
        <end position="1284"/>
    </location>
</feature>
<feature type="compositionally biased region" description="Polar residues" evidence="14">
    <location>
        <begin position="451"/>
        <end position="460"/>
    </location>
</feature>
<dbReference type="PROSITE" id="PS00141">
    <property type="entry name" value="ASP_PROTEASE"/>
    <property type="match status" value="1"/>
</dbReference>
<dbReference type="EC" id="3.1.26.4" evidence="2"/>
<dbReference type="Gene3D" id="3.30.420.10">
    <property type="entry name" value="Ribonuclease H-like superfamily/Ribonuclease H"/>
    <property type="match status" value="1"/>
</dbReference>
<dbReference type="FunFam" id="3.10.20.370:FF:000001">
    <property type="entry name" value="Retrovirus-related Pol polyprotein from transposon 17.6-like protein"/>
    <property type="match status" value="1"/>
</dbReference>
<dbReference type="CDD" id="cd00303">
    <property type="entry name" value="retropepsin_like"/>
    <property type="match status" value="1"/>
</dbReference>
<keyword evidence="3" id="KW-0808">Transferase</keyword>
<evidence type="ECO:0000256" key="6">
    <source>
        <dbReference type="ARBA" id="ARBA00022759"/>
    </source>
</evidence>
<dbReference type="PANTHER" id="PTHR37984">
    <property type="entry name" value="PROTEIN CBG26694"/>
    <property type="match status" value="1"/>
</dbReference>
<dbReference type="InterPro" id="IPR012337">
    <property type="entry name" value="RNaseH-like_sf"/>
</dbReference>
<dbReference type="PROSITE" id="PS50878">
    <property type="entry name" value="RT_POL"/>
    <property type="match status" value="1"/>
</dbReference>
<evidence type="ECO:0000256" key="5">
    <source>
        <dbReference type="ARBA" id="ARBA00022722"/>
    </source>
</evidence>
<evidence type="ECO:0000256" key="10">
    <source>
        <dbReference type="ARBA" id="ARBA00022908"/>
    </source>
</evidence>
<reference evidence="17" key="1">
    <citation type="submission" date="2016-05" db="EMBL/GenBank/DDBJ databases">
        <authorList>
            <person name="Lavstsen T."/>
            <person name="Jespersen J.S."/>
        </authorList>
    </citation>
    <scope>NUCLEOTIDE SEQUENCE</scope>
    <source>
        <tissue evidence="17">Brain</tissue>
    </source>
</reference>
<dbReference type="GO" id="GO:0003723">
    <property type="term" value="F:RNA binding"/>
    <property type="evidence" value="ECO:0007669"/>
    <property type="project" value="UniProtKB-KW"/>
</dbReference>
<keyword evidence="12" id="KW-0511">Multifunctional enzyme</keyword>
<keyword evidence="4" id="KW-0548">Nucleotidyltransferase</keyword>
<keyword evidence="6" id="KW-0255">Endonuclease</keyword>
<dbReference type="GO" id="GO:0003964">
    <property type="term" value="F:RNA-directed DNA polymerase activity"/>
    <property type="evidence" value="ECO:0007669"/>
    <property type="project" value="UniProtKB-KW"/>
</dbReference>
<dbReference type="FunFam" id="3.30.420.10:FF:000032">
    <property type="entry name" value="Retrovirus-related Pol polyprotein from transposon 297-like Protein"/>
    <property type="match status" value="1"/>
</dbReference>
<dbReference type="CDD" id="cd09274">
    <property type="entry name" value="RNase_HI_RT_Ty3"/>
    <property type="match status" value="1"/>
</dbReference>
<keyword evidence="5" id="KW-0540">Nuclease</keyword>
<feature type="region of interest" description="Disordered" evidence="14">
    <location>
        <begin position="236"/>
        <end position="301"/>
    </location>
</feature>